<evidence type="ECO:0000313" key="3">
    <source>
        <dbReference type="Proteomes" id="UP000008319"/>
    </source>
</evidence>
<reference evidence="2 3" key="1">
    <citation type="journal article" date="2008" name="J. Bacteriol.">
        <title>Complete genome sequence of uropathogenic Proteus mirabilis, a master of both adherence and motility.</title>
        <authorList>
            <person name="Pearson M.M."/>
            <person name="Sebaihia M."/>
            <person name="Churcher C."/>
            <person name="Quail M.A."/>
            <person name="Seshasayee A.S."/>
            <person name="Luscombe N.M."/>
            <person name="Abdellah Z."/>
            <person name="Arrosmith C."/>
            <person name="Atkin B."/>
            <person name="Chillingworth T."/>
            <person name="Hauser H."/>
            <person name="Jagels K."/>
            <person name="Moule S."/>
            <person name="Mungall K."/>
            <person name="Norbertczak H."/>
            <person name="Rabbinowitsch E."/>
            <person name="Walker D."/>
            <person name="Whithead S."/>
            <person name="Thomson N.R."/>
            <person name="Rather P.N."/>
            <person name="Parkhill J."/>
            <person name="Mobley H.L."/>
        </authorList>
    </citation>
    <scope>NUCLEOTIDE SEQUENCE [LARGE SCALE GENOMIC DNA]</scope>
    <source>
        <strain evidence="2 3">HI4320</strain>
    </source>
</reference>
<feature type="transmembrane region" description="Helical" evidence="1">
    <location>
        <begin position="60"/>
        <end position="80"/>
    </location>
</feature>
<dbReference type="AlphaFoldDB" id="B4ETG6"/>
<keyword evidence="3" id="KW-1185">Reference proteome</keyword>
<evidence type="ECO:0000256" key="1">
    <source>
        <dbReference type="SAM" id="Phobius"/>
    </source>
</evidence>
<dbReference type="KEGG" id="pmr:PMI0945"/>
<name>B4ETG6_PROMH</name>
<accession>B4ETG6</accession>
<dbReference type="Proteomes" id="UP000008319">
    <property type="component" value="Chromosome"/>
</dbReference>
<sequence>MNFGFHYCLFYLHFYSENIHILYINIINILPSPFLKWGFFIINKFYQNLHHYYRKNNRYVLIYLKFYDTFSMCLHFYYVYFGTEFFRSGIVLNK</sequence>
<proteinExistence type="predicted"/>
<organism evidence="2 3">
    <name type="scientific">Proteus mirabilis (strain HI4320)</name>
    <dbReference type="NCBI Taxonomy" id="529507"/>
    <lineage>
        <taxon>Bacteria</taxon>
        <taxon>Pseudomonadati</taxon>
        <taxon>Pseudomonadota</taxon>
        <taxon>Gammaproteobacteria</taxon>
        <taxon>Enterobacterales</taxon>
        <taxon>Morganellaceae</taxon>
        <taxon>Proteus</taxon>
    </lineage>
</organism>
<keyword evidence="1" id="KW-0472">Membrane</keyword>
<dbReference type="HOGENOM" id="CLU_2383781_0_0_6"/>
<protein>
    <submittedName>
        <fullName evidence="2">Phage protein</fullName>
    </submittedName>
</protein>
<dbReference type="EnsemblBacteria" id="CAR42096">
    <property type="protein sequence ID" value="CAR42096"/>
    <property type="gene ID" value="PMI0945"/>
</dbReference>
<dbReference type="EMBL" id="AM942759">
    <property type="protein sequence ID" value="CAR42096.1"/>
    <property type="molecule type" value="Genomic_DNA"/>
</dbReference>
<keyword evidence="1" id="KW-1133">Transmembrane helix</keyword>
<gene>
    <name evidence="2" type="ordered locus">PMI0945</name>
</gene>
<evidence type="ECO:0000313" key="2">
    <source>
        <dbReference type="EMBL" id="CAR42096.1"/>
    </source>
</evidence>
<feature type="transmembrane region" description="Helical" evidence="1">
    <location>
        <begin position="20"/>
        <end position="39"/>
    </location>
</feature>
<keyword evidence="1" id="KW-0812">Transmembrane</keyword>